<reference evidence="2 3" key="1">
    <citation type="journal article" date="2023" name="Arcadia Sci">
        <title>De novo assembly of a long-read Amblyomma americanum tick genome.</title>
        <authorList>
            <person name="Chou S."/>
            <person name="Poskanzer K.E."/>
            <person name="Rollins M."/>
            <person name="Thuy-Boun P.S."/>
        </authorList>
    </citation>
    <scope>NUCLEOTIDE SEQUENCE [LARGE SCALE GENOMIC DNA]</scope>
    <source>
        <strain evidence="2">F_SG_1</strain>
        <tissue evidence="2">Salivary glands</tissue>
    </source>
</reference>
<evidence type="ECO:0000313" key="3">
    <source>
        <dbReference type="Proteomes" id="UP001321473"/>
    </source>
</evidence>
<organism evidence="2 3">
    <name type="scientific">Amblyomma americanum</name>
    <name type="common">Lone star tick</name>
    <dbReference type="NCBI Taxonomy" id="6943"/>
    <lineage>
        <taxon>Eukaryota</taxon>
        <taxon>Metazoa</taxon>
        <taxon>Ecdysozoa</taxon>
        <taxon>Arthropoda</taxon>
        <taxon>Chelicerata</taxon>
        <taxon>Arachnida</taxon>
        <taxon>Acari</taxon>
        <taxon>Parasitiformes</taxon>
        <taxon>Ixodida</taxon>
        <taxon>Ixodoidea</taxon>
        <taxon>Ixodidae</taxon>
        <taxon>Amblyomminae</taxon>
        <taxon>Amblyomma</taxon>
    </lineage>
</organism>
<sequence length="77" mass="8441">MPALTASPSNGGGARRPAVPTDRCWTVPIIAACANCLFTMPETNSALFYVLFMDKFGVNREWASWPRTISTVMSNLM</sequence>
<feature type="region of interest" description="Disordered" evidence="1">
    <location>
        <begin position="1"/>
        <end position="20"/>
    </location>
</feature>
<keyword evidence="3" id="KW-1185">Reference proteome</keyword>
<evidence type="ECO:0000256" key="1">
    <source>
        <dbReference type="SAM" id="MobiDB-lite"/>
    </source>
</evidence>
<feature type="non-terminal residue" evidence="2">
    <location>
        <position position="77"/>
    </location>
</feature>
<dbReference type="EMBL" id="JARKHS020009207">
    <property type="protein sequence ID" value="KAK8780079.1"/>
    <property type="molecule type" value="Genomic_DNA"/>
</dbReference>
<proteinExistence type="predicted"/>
<evidence type="ECO:0008006" key="4">
    <source>
        <dbReference type="Google" id="ProtNLM"/>
    </source>
</evidence>
<comment type="caution">
    <text evidence="2">The sequence shown here is derived from an EMBL/GenBank/DDBJ whole genome shotgun (WGS) entry which is preliminary data.</text>
</comment>
<protein>
    <recommendedName>
        <fullName evidence="4">Monocarboxylate transporter</fullName>
    </recommendedName>
</protein>
<name>A0AAQ4EZA4_AMBAM</name>
<dbReference type="Proteomes" id="UP001321473">
    <property type="component" value="Unassembled WGS sequence"/>
</dbReference>
<gene>
    <name evidence="2" type="ORF">V5799_018579</name>
</gene>
<evidence type="ECO:0000313" key="2">
    <source>
        <dbReference type="EMBL" id="KAK8780079.1"/>
    </source>
</evidence>
<dbReference type="AlphaFoldDB" id="A0AAQ4EZA4"/>
<accession>A0AAQ4EZA4</accession>